<evidence type="ECO:0000313" key="2">
    <source>
        <dbReference type="Proteomes" id="UP001595868"/>
    </source>
</evidence>
<proteinExistence type="predicted"/>
<comment type="caution">
    <text evidence="1">The sequence shown here is derived from an EMBL/GenBank/DDBJ whole genome shotgun (WGS) entry which is preliminary data.</text>
</comment>
<protein>
    <submittedName>
        <fullName evidence="1">Uncharacterized protein</fullName>
    </submittedName>
</protein>
<reference evidence="2" key="1">
    <citation type="journal article" date="2019" name="Int. J. Syst. Evol. Microbiol.">
        <title>The Global Catalogue of Microorganisms (GCM) 10K type strain sequencing project: providing services to taxonomists for standard genome sequencing and annotation.</title>
        <authorList>
            <consortium name="The Broad Institute Genomics Platform"/>
            <consortium name="The Broad Institute Genome Sequencing Center for Infectious Disease"/>
            <person name="Wu L."/>
            <person name="Ma J."/>
        </authorList>
    </citation>
    <scope>NUCLEOTIDE SEQUENCE [LARGE SCALE GENOMIC DNA]</scope>
    <source>
        <strain evidence="2">2902at01</strain>
    </source>
</reference>
<dbReference type="RefSeq" id="WP_377550697.1">
    <property type="nucleotide sequence ID" value="NZ_JBHSBN010000023.1"/>
</dbReference>
<name>A0ABV8KTX3_9ACTN</name>
<accession>A0ABV8KTX3</accession>
<keyword evidence="2" id="KW-1185">Reference proteome</keyword>
<sequence length="90" mass="9686">MDLRLAAGSGPPNGRVRDGDRTVAELREPGLAGAGRVVGRYLARPWCDRGAVAGRHFVQLTDDGTAVQVWLRGITRDVPPDIGTRDVPVR</sequence>
<organism evidence="1 2">
    <name type="scientific">Micromonospora zhanjiangensis</name>
    <dbReference type="NCBI Taxonomy" id="1522057"/>
    <lineage>
        <taxon>Bacteria</taxon>
        <taxon>Bacillati</taxon>
        <taxon>Actinomycetota</taxon>
        <taxon>Actinomycetes</taxon>
        <taxon>Micromonosporales</taxon>
        <taxon>Micromonosporaceae</taxon>
        <taxon>Micromonospora</taxon>
    </lineage>
</organism>
<dbReference type="EMBL" id="JBHSBN010000023">
    <property type="protein sequence ID" value="MFC4109396.1"/>
    <property type="molecule type" value="Genomic_DNA"/>
</dbReference>
<gene>
    <name evidence="1" type="ORF">ACFOX0_26130</name>
</gene>
<evidence type="ECO:0000313" key="1">
    <source>
        <dbReference type="EMBL" id="MFC4109396.1"/>
    </source>
</evidence>
<dbReference type="Proteomes" id="UP001595868">
    <property type="component" value="Unassembled WGS sequence"/>
</dbReference>